<dbReference type="InterPro" id="IPR036691">
    <property type="entry name" value="Endo/exonu/phosph_ase_sf"/>
</dbReference>
<dbReference type="EMBL" id="JAHHHV010000066">
    <property type="protein sequence ID" value="MBW4466236.1"/>
    <property type="molecule type" value="Genomic_DNA"/>
</dbReference>
<sequence>MNGNRGKVFRVGNFNLCNLALPNEVFYRREFYSKADYARKIAWSAQQLDRMRADIVGFQEVFHPAALQDVLDHSEYCRDFHLMAVPPLDDTPTVALASRFPVLAHEFITDFPAAARLDVRGATMPLSHFSRPVLKVRLQLSQSVECVVYVVHLKSKRGIIPQYVDKYDPVEIAKGQARSLMLRAAEAIALRVLMLELLEDRDYPVMLLGDLNDGNPAVTSRIISGEPPHRRLEHDFKREIWDVLLYHAKDIQARQSYDDYIYTHLHNGHYECLDHIMVSQEFVSQNPERIGNVIYVSVFNDHLLDETLSDEHMPKWQSDHGQLVAAIELERDERPRRVLTVKRSTEVTKTQDAQGKVTQHSKESILRVERIED</sequence>
<keyword evidence="2" id="KW-0540">Nuclease</keyword>
<dbReference type="Pfam" id="PF03372">
    <property type="entry name" value="Exo_endo_phos"/>
    <property type="match status" value="1"/>
</dbReference>
<comment type="caution">
    <text evidence="2">The sequence shown here is derived from an EMBL/GenBank/DDBJ whole genome shotgun (WGS) entry which is preliminary data.</text>
</comment>
<reference evidence="2" key="1">
    <citation type="submission" date="2021-05" db="EMBL/GenBank/DDBJ databases">
        <authorList>
            <person name="Pietrasiak N."/>
            <person name="Ward R."/>
            <person name="Stajich J.E."/>
            <person name="Kurbessoian T."/>
        </authorList>
    </citation>
    <scope>NUCLEOTIDE SEQUENCE</scope>
    <source>
        <strain evidence="2">GSE-TBD4-15B</strain>
    </source>
</reference>
<dbReference type="Proteomes" id="UP000707356">
    <property type="component" value="Unassembled WGS sequence"/>
</dbReference>
<dbReference type="InterPro" id="IPR005135">
    <property type="entry name" value="Endo/exonuclease/phosphatase"/>
</dbReference>
<evidence type="ECO:0000313" key="2">
    <source>
        <dbReference type="EMBL" id="MBW4466236.1"/>
    </source>
</evidence>
<dbReference type="AlphaFoldDB" id="A0A951PAV6"/>
<evidence type="ECO:0000259" key="1">
    <source>
        <dbReference type="Pfam" id="PF03372"/>
    </source>
</evidence>
<dbReference type="Gene3D" id="3.60.10.10">
    <property type="entry name" value="Endonuclease/exonuclease/phosphatase"/>
    <property type="match status" value="1"/>
</dbReference>
<keyword evidence="2" id="KW-0255">Endonuclease</keyword>
<feature type="domain" description="Endonuclease/exonuclease/phosphatase" evidence="1">
    <location>
        <begin position="46"/>
        <end position="320"/>
    </location>
</feature>
<dbReference type="SUPFAM" id="SSF56219">
    <property type="entry name" value="DNase I-like"/>
    <property type="match status" value="1"/>
</dbReference>
<evidence type="ECO:0000313" key="3">
    <source>
        <dbReference type="Proteomes" id="UP000707356"/>
    </source>
</evidence>
<dbReference type="PANTHER" id="PTHR42834">
    <property type="entry name" value="ENDONUCLEASE/EXONUCLEASE/PHOSPHATASE FAMILY PROTEIN (AFU_ORTHOLOGUE AFUA_3G09210)"/>
    <property type="match status" value="1"/>
</dbReference>
<dbReference type="PANTHER" id="PTHR42834:SF1">
    <property type="entry name" value="ENDONUCLEASE_EXONUCLEASE_PHOSPHATASE FAMILY PROTEIN (AFU_ORTHOLOGUE AFUA_3G09210)"/>
    <property type="match status" value="1"/>
</dbReference>
<gene>
    <name evidence="2" type="ORF">KME07_12480</name>
</gene>
<organism evidence="2 3">
    <name type="scientific">Pegethrix bostrychoides GSE-TBD4-15B</name>
    <dbReference type="NCBI Taxonomy" id="2839662"/>
    <lineage>
        <taxon>Bacteria</taxon>
        <taxon>Bacillati</taxon>
        <taxon>Cyanobacteriota</taxon>
        <taxon>Cyanophyceae</taxon>
        <taxon>Oculatellales</taxon>
        <taxon>Oculatellaceae</taxon>
        <taxon>Pegethrix</taxon>
    </lineage>
</organism>
<reference evidence="2" key="2">
    <citation type="journal article" date="2022" name="Microbiol. Resour. Announc.">
        <title>Metagenome Sequencing to Explore Phylogenomics of Terrestrial Cyanobacteria.</title>
        <authorList>
            <person name="Ward R.D."/>
            <person name="Stajich J.E."/>
            <person name="Johansen J.R."/>
            <person name="Huntemann M."/>
            <person name="Clum A."/>
            <person name="Foster B."/>
            <person name="Foster B."/>
            <person name="Roux S."/>
            <person name="Palaniappan K."/>
            <person name="Varghese N."/>
            <person name="Mukherjee S."/>
            <person name="Reddy T.B.K."/>
            <person name="Daum C."/>
            <person name="Copeland A."/>
            <person name="Chen I.A."/>
            <person name="Ivanova N.N."/>
            <person name="Kyrpides N.C."/>
            <person name="Shapiro N."/>
            <person name="Eloe-Fadrosh E.A."/>
            <person name="Pietrasiak N."/>
        </authorList>
    </citation>
    <scope>NUCLEOTIDE SEQUENCE</scope>
    <source>
        <strain evidence="2">GSE-TBD4-15B</strain>
    </source>
</reference>
<keyword evidence="2" id="KW-0378">Hydrolase</keyword>
<dbReference type="GO" id="GO:0004519">
    <property type="term" value="F:endonuclease activity"/>
    <property type="evidence" value="ECO:0007669"/>
    <property type="project" value="UniProtKB-KW"/>
</dbReference>
<proteinExistence type="predicted"/>
<protein>
    <submittedName>
        <fullName evidence="2">Endonuclease/exonuclease/phosphatase family protein</fullName>
    </submittedName>
</protein>
<name>A0A951PAV6_9CYAN</name>
<accession>A0A951PAV6</accession>